<evidence type="ECO:0000256" key="6">
    <source>
        <dbReference type="ARBA" id="ARBA00022989"/>
    </source>
</evidence>
<dbReference type="InterPro" id="IPR050171">
    <property type="entry name" value="MFS_Transporters"/>
</dbReference>
<feature type="transmembrane region" description="Helical" evidence="9">
    <location>
        <begin position="287"/>
        <end position="304"/>
    </location>
</feature>
<accession>A0ABV4CEJ0</accession>
<keyword evidence="5 8" id="KW-0812">Transmembrane</keyword>
<dbReference type="InterPro" id="IPR020846">
    <property type="entry name" value="MFS_dom"/>
</dbReference>
<sequence length="490" mass="52150">MTTNTVADAPKTGFLGHPRGLMTLFFTEMWERFSYYGMRAILGFYLYYSVAEGGLGIPESTALSVVGVYGASVYMTGVLGGWLADRVIGAQWAVFYGGFIIMLGHICLALPGGIPVVVGGLFLLVIGTGLLKPNISGILGGLYAADDTRRDAGFSIFYMGINIGGFAAPLICGTLGEKINWHVGFGAAAVGMAFGLVQYLIGRKNLGSAGLKPVNPLPAEHKVRVLGRAVVIAVVFVGVLVALSVTGILGLGGLVNTISFISAVLPIGYFAVMLSSKQITKVERDRLVAYIPLFLATALFFLLFEQQPNTLANLADTDTDLQIFGFVIPASWFQSLNPLTIIVLAPVMATLWIKLGDRQPSTPRKFVGGLVFVGISFLWVVLSKTVGGEQHLPIMLALVFVLMTVGELMLSPVGLSVSTKLAPKVFASQTMGLYFLAPAMGQGLGAQLVKLYSVENQQLYFGLIGLATIACGVLLFVASRSIKKYMHGVL</sequence>
<evidence type="ECO:0000256" key="8">
    <source>
        <dbReference type="RuleBase" id="RU003755"/>
    </source>
</evidence>
<evidence type="ECO:0000313" key="12">
    <source>
        <dbReference type="Proteomes" id="UP001564626"/>
    </source>
</evidence>
<dbReference type="RefSeq" id="WP_345366514.1">
    <property type="nucleotide sequence ID" value="NZ_BAABII010000016.1"/>
</dbReference>
<dbReference type="CDD" id="cd17346">
    <property type="entry name" value="MFS_DtpA_like"/>
    <property type="match status" value="1"/>
</dbReference>
<organism evidence="11 12">
    <name type="scientific">Saccharopolyspora cebuensis</name>
    <dbReference type="NCBI Taxonomy" id="418759"/>
    <lineage>
        <taxon>Bacteria</taxon>
        <taxon>Bacillati</taxon>
        <taxon>Actinomycetota</taxon>
        <taxon>Actinomycetes</taxon>
        <taxon>Pseudonocardiales</taxon>
        <taxon>Pseudonocardiaceae</taxon>
        <taxon>Saccharopolyspora</taxon>
    </lineage>
</organism>
<feature type="transmembrane region" description="Helical" evidence="9">
    <location>
        <begin position="156"/>
        <end position="176"/>
    </location>
</feature>
<feature type="transmembrane region" description="Helical" evidence="9">
    <location>
        <begin position="182"/>
        <end position="202"/>
    </location>
</feature>
<evidence type="ECO:0000256" key="9">
    <source>
        <dbReference type="SAM" id="Phobius"/>
    </source>
</evidence>
<dbReference type="PANTHER" id="PTHR23517">
    <property type="entry name" value="RESISTANCE PROTEIN MDTM, PUTATIVE-RELATED-RELATED"/>
    <property type="match status" value="1"/>
</dbReference>
<feature type="transmembrane region" description="Helical" evidence="9">
    <location>
        <begin position="229"/>
        <end position="251"/>
    </location>
</feature>
<feature type="transmembrane region" description="Helical" evidence="9">
    <location>
        <begin position="93"/>
        <end position="114"/>
    </location>
</feature>
<keyword evidence="6 9" id="KW-1133">Transmembrane helix</keyword>
<dbReference type="PROSITE" id="PS01023">
    <property type="entry name" value="PTR2_2"/>
    <property type="match status" value="1"/>
</dbReference>
<dbReference type="Proteomes" id="UP001564626">
    <property type="component" value="Unassembled WGS sequence"/>
</dbReference>
<comment type="subcellular location">
    <subcellularLocation>
        <location evidence="1">Cell membrane</location>
        <topology evidence="1">Multi-pass membrane protein</topology>
    </subcellularLocation>
    <subcellularLocation>
        <location evidence="8">Membrane</location>
        <topology evidence="8">Multi-pass membrane protein</topology>
    </subcellularLocation>
</comment>
<proteinExistence type="inferred from homology"/>
<protein>
    <submittedName>
        <fullName evidence="11">Peptide MFS transporter</fullName>
    </submittedName>
</protein>
<name>A0ABV4CEJ0_9PSEU</name>
<feature type="transmembrane region" description="Helical" evidence="9">
    <location>
        <begin position="62"/>
        <end position="84"/>
    </location>
</feature>
<evidence type="ECO:0000256" key="4">
    <source>
        <dbReference type="ARBA" id="ARBA00022475"/>
    </source>
</evidence>
<dbReference type="InterPro" id="IPR005279">
    <property type="entry name" value="Dipep/tripep_permease"/>
</dbReference>
<feature type="transmembrane region" description="Helical" evidence="9">
    <location>
        <begin position="394"/>
        <end position="419"/>
    </location>
</feature>
<feature type="transmembrane region" description="Helical" evidence="9">
    <location>
        <begin position="33"/>
        <end position="50"/>
    </location>
</feature>
<gene>
    <name evidence="11" type="ORF">AB8O55_05875</name>
</gene>
<dbReference type="SUPFAM" id="SSF103473">
    <property type="entry name" value="MFS general substrate transporter"/>
    <property type="match status" value="2"/>
</dbReference>
<keyword evidence="7 9" id="KW-0472">Membrane</keyword>
<feature type="transmembrane region" description="Helical" evidence="9">
    <location>
        <begin position="324"/>
        <end position="353"/>
    </location>
</feature>
<evidence type="ECO:0000256" key="5">
    <source>
        <dbReference type="ARBA" id="ARBA00022692"/>
    </source>
</evidence>
<feature type="transmembrane region" description="Helical" evidence="9">
    <location>
        <begin position="459"/>
        <end position="478"/>
    </location>
</feature>
<dbReference type="InterPro" id="IPR036259">
    <property type="entry name" value="MFS_trans_sf"/>
</dbReference>
<dbReference type="InterPro" id="IPR018456">
    <property type="entry name" value="PTR2_symporter_CS"/>
</dbReference>
<dbReference type="EMBL" id="JBGEHV010000007">
    <property type="protein sequence ID" value="MEY8038918.1"/>
    <property type="molecule type" value="Genomic_DNA"/>
</dbReference>
<dbReference type="Gene3D" id="1.20.1250.20">
    <property type="entry name" value="MFS general substrate transporter like domains"/>
    <property type="match status" value="1"/>
</dbReference>
<evidence type="ECO:0000256" key="1">
    <source>
        <dbReference type="ARBA" id="ARBA00004651"/>
    </source>
</evidence>
<comment type="similarity">
    <text evidence="2 8">Belongs to the major facilitator superfamily. Proton-dependent oligopeptide transporter (POT/PTR) (TC 2.A.17) family.</text>
</comment>
<feature type="transmembrane region" description="Helical" evidence="9">
    <location>
        <begin position="431"/>
        <end position="453"/>
    </location>
</feature>
<evidence type="ECO:0000256" key="2">
    <source>
        <dbReference type="ARBA" id="ARBA00005982"/>
    </source>
</evidence>
<keyword evidence="3 8" id="KW-0813">Transport</keyword>
<feature type="transmembrane region" description="Helical" evidence="9">
    <location>
        <begin position="120"/>
        <end position="144"/>
    </location>
</feature>
<reference evidence="11 12" key="1">
    <citation type="submission" date="2024-08" db="EMBL/GenBank/DDBJ databases">
        <title>Genome mining of Saccharopolyspora cebuensis PGLac3 from Nigerian medicinal plant.</title>
        <authorList>
            <person name="Ezeobiora C.E."/>
            <person name="Igbokwe N.H."/>
            <person name="Amin D.H."/>
            <person name="Mendie U.E."/>
        </authorList>
    </citation>
    <scope>NUCLEOTIDE SEQUENCE [LARGE SCALE GENOMIC DNA]</scope>
    <source>
        <strain evidence="11 12">PGLac3</strain>
    </source>
</reference>
<dbReference type="Pfam" id="PF00854">
    <property type="entry name" value="PTR2"/>
    <property type="match status" value="1"/>
</dbReference>
<comment type="caution">
    <text evidence="11">The sequence shown here is derived from an EMBL/GenBank/DDBJ whole genome shotgun (WGS) entry which is preliminary data.</text>
</comment>
<feature type="transmembrane region" description="Helical" evidence="9">
    <location>
        <begin position="257"/>
        <end position="275"/>
    </location>
</feature>
<evidence type="ECO:0000256" key="7">
    <source>
        <dbReference type="ARBA" id="ARBA00023136"/>
    </source>
</evidence>
<keyword evidence="4" id="KW-1003">Cell membrane</keyword>
<dbReference type="InterPro" id="IPR000109">
    <property type="entry name" value="POT_fam"/>
</dbReference>
<keyword evidence="12" id="KW-1185">Reference proteome</keyword>
<feature type="domain" description="Major facilitator superfamily (MFS) profile" evidence="10">
    <location>
        <begin position="23"/>
        <end position="483"/>
    </location>
</feature>
<dbReference type="PROSITE" id="PS01022">
    <property type="entry name" value="PTR2_1"/>
    <property type="match status" value="1"/>
</dbReference>
<evidence type="ECO:0000256" key="3">
    <source>
        <dbReference type="ARBA" id="ARBA00022448"/>
    </source>
</evidence>
<dbReference type="PANTHER" id="PTHR23517:SF15">
    <property type="entry name" value="PROTON-DEPENDENT OLIGOPEPTIDE FAMILY TRANSPORT PROTEIN"/>
    <property type="match status" value="1"/>
</dbReference>
<evidence type="ECO:0000313" key="11">
    <source>
        <dbReference type="EMBL" id="MEY8038918.1"/>
    </source>
</evidence>
<dbReference type="PROSITE" id="PS50850">
    <property type="entry name" value="MFS"/>
    <property type="match status" value="1"/>
</dbReference>
<evidence type="ECO:0000259" key="10">
    <source>
        <dbReference type="PROSITE" id="PS50850"/>
    </source>
</evidence>
<dbReference type="NCBIfam" id="TIGR00924">
    <property type="entry name" value="yjdL_sub1_fam"/>
    <property type="match status" value="1"/>
</dbReference>
<feature type="transmembrane region" description="Helical" evidence="9">
    <location>
        <begin position="365"/>
        <end position="382"/>
    </location>
</feature>